<dbReference type="PROSITE" id="PS51186">
    <property type="entry name" value="GNAT"/>
    <property type="match status" value="1"/>
</dbReference>
<evidence type="ECO:0000313" key="3">
    <source>
        <dbReference type="Proteomes" id="UP001357733"/>
    </source>
</evidence>
<dbReference type="EMBL" id="JAYKOT010000003">
    <property type="protein sequence ID" value="MEB3429325.1"/>
    <property type="molecule type" value="Genomic_DNA"/>
</dbReference>
<organism evidence="2 3">
    <name type="scientific">Citroniella saccharovorans</name>
    <dbReference type="NCBI Taxonomy" id="2053367"/>
    <lineage>
        <taxon>Bacteria</taxon>
        <taxon>Bacillati</taxon>
        <taxon>Bacillota</taxon>
        <taxon>Tissierellia</taxon>
        <taxon>Tissierellales</taxon>
        <taxon>Peptoniphilaceae</taxon>
        <taxon>Citroniella</taxon>
    </lineage>
</organism>
<proteinExistence type="predicted"/>
<protein>
    <submittedName>
        <fullName evidence="2">GNAT family N-acetyltransferase</fullName>
    </submittedName>
</protein>
<dbReference type="SUPFAM" id="SSF55729">
    <property type="entry name" value="Acyl-CoA N-acyltransferases (Nat)"/>
    <property type="match status" value="1"/>
</dbReference>
<dbReference type="PANTHER" id="PTHR43415:SF3">
    <property type="entry name" value="GNAT-FAMILY ACETYLTRANSFERASE"/>
    <property type="match status" value="1"/>
</dbReference>
<feature type="domain" description="N-acetyltransferase" evidence="1">
    <location>
        <begin position="1"/>
        <end position="154"/>
    </location>
</feature>
<dbReference type="CDD" id="cd04301">
    <property type="entry name" value="NAT_SF"/>
    <property type="match status" value="1"/>
</dbReference>
<reference evidence="2 3" key="1">
    <citation type="submission" date="2024-01" db="EMBL/GenBank/DDBJ databases">
        <title>Complete genome sequence of Citroniella saccharovorans strain M6.X9, isolated from human fecal sample.</title>
        <authorList>
            <person name="Cheng G."/>
            <person name="Westerholm M."/>
            <person name="Schnurer A."/>
        </authorList>
    </citation>
    <scope>NUCLEOTIDE SEQUENCE [LARGE SCALE GENOMIC DNA]</scope>
    <source>
        <strain evidence="2 3">DSM 29873</strain>
    </source>
</reference>
<sequence length="154" mass="18481">MIKTYIPKYEDLWFRKLILSDPETMSYNKAWGGIIDFPESKWDRWYKNWIIDTAGKRYYRYLTDENNKFVGEIAYYFEENKKIYLASIIIFSKYRGKGYGRSGLKLLCQKAKNNGLRELYDDLATNNSAIKLFTELGFKEEYRNKDIIMLKKIL</sequence>
<name>A0AAW9MTI8_9FIRM</name>
<dbReference type="InterPro" id="IPR016181">
    <property type="entry name" value="Acyl_CoA_acyltransferase"/>
</dbReference>
<dbReference type="Proteomes" id="UP001357733">
    <property type="component" value="Unassembled WGS sequence"/>
</dbReference>
<dbReference type="Gene3D" id="3.40.630.30">
    <property type="match status" value="1"/>
</dbReference>
<evidence type="ECO:0000313" key="2">
    <source>
        <dbReference type="EMBL" id="MEB3429325.1"/>
    </source>
</evidence>
<evidence type="ECO:0000259" key="1">
    <source>
        <dbReference type="PROSITE" id="PS51186"/>
    </source>
</evidence>
<dbReference type="RefSeq" id="WP_324619522.1">
    <property type="nucleotide sequence ID" value="NZ_JAYKOT010000003.1"/>
</dbReference>
<gene>
    <name evidence="2" type="ORF">VLK81_04725</name>
</gene>
<dbReference type="InterPro" id="IPR000182">
    <property type="entry name" value="GNAT_dom"/>
</dbReference>
<dbReference type="Pfam" id="PF00583">
    <property type="entry name" value="Acetyltransf_1"/>
    <property type="match status" value="1"/>
</dbReference>
<comment type="caution">
    <text evidence="2">The sequence shown here is derived from an EMBL/GenBank/DDBJ whole genome shotgun (WGS) entry which is preliminary data.</text>
</comment>
<dbReference type="PANTHER" id="PTHR43415">
    <property type="entry name" value="SPERMIDINE N(1)-ACETYLTRANSFERASE"/>
    <property type="match status" value="1"/>
</dbReference>
<accession>A0AAW9MTI8</accession>
<keyword evidence="3" id="KW-1185">Reference proteome</keyword>
<dbReference type="GO" id="GO:0016747">
    <property type="term" value="F:acyltransferase activity, transferring groups other than amino-acyl groups"/>
    <property type="evidence" value="ECO:0007669"/>
    <property type="project" value="InterPro"/>
</dbReference>
<dbReference type="AlphaFoldDB" id="A0AAW9MTI8"/>